<dbReference type="EMBL" id="MFDV01000008">
    <property type="protein sequence ID" value="OGE72401.1"/>
    <property type="molecule type" value="Genomic_DNA"/>
</dbReference>
<proteinExistence type="predicted"/>
<keyword evidence="1" id="KW-0812">Transmembrane</keyword>
<feature type="transmembrane region" description="Helical" evidence="1">
    <location>
        <begin position="31"/>
        <end position="50"/>
    </location>
</feature>
<evidence type="ECO:0000313" key="2">
    <source>
        <dbReference type="EMBL" id="OGE72401.1"/>
    </source>
</evidence>
<name>A0A1F5N421_9BACT</name>
<dbReference type="STRING" id="1797794.A3H40_04115"/>
<organism evidence="2 3">
    <name type="scientific">Candidatus Daviesbacteria bacterium RIFCSPLOWO2_02_FULL_38_15</name>
    <dbReference type="NCBI Taxonomy" id="1797794"/>
    <lineage>
        <taxon>Bacteria</taxon>
        <taxon>Candidatus Daviesiibacteriota</taxon>
    </lineage>
</organism>
<dbReference type="Proteomes" id="UP000177057">
    <property type="component" value="Unassembled WGS sequence"/>
</dbReference>
<feature type="transmembrane region" description="Helical" evidence="1">
    <location>
        <begin position="7"/>
        <end position="25"/>
    </location>
</feature>
<keyword evidence="1" id="KW-1133">Transmembrane helix</keyword>
<comment type="caution">
    <text evidence="2">The sequence shown here is derived from an EMBL/GenBank/DDBJ whole genome shotgun (WGS) entry which is preliminary data.</text>
</comment>
<evidence type="ECO:0008006" key="4">
    <source>
        <dbReference type="Google" id="ProtNLM"/>
    </source>
</evidence>
<feature type="transmembrane region" description="Helical" evidence="1">
    <location>
        <begin position="184"/>
        <end position="202"/>
    </location>
</feature>
<protein>
    <recommendedName>
        <fullName evidence="4">Glycosyltransferase RgtA/B/C/D-like domain-containing protein</fullName>
    </recommendedName>
</protein>
<feature type="transmembrane region" description="Helical" evidence="1">
    <location>
        <begin position="161"/>
        <end position="178"/>
    </location>
</feature>
<evidence type="ECO:0000256" key="1">
    <source>
        <dbReference type="SAM" id="Phobius"/>
    </source>
</evidence>
<feature type="transmembrane region" description="Helical" evidence="1">
    <location>
        <begin position="57"/>
        <end position="78"/>
    </location>
</feature>
<feature type="transmembrane region" description="Helical" evidence="1">
    <location>
        <begin position="137"/>
        <end position="154"/>
    </location>
</feature>
<accession>A0A1F5N421</accession>
<evidence type="ECO:0000313" key="3">
    <source>
        <dbReference type="Proteomes" id="UP000177057"/>
    </source>
</evidence>
<keyword evidence="1" id="KW-0472">Membrane</keyword>
<sequence length="211" mass="24784">MLSSSFNISAYLFLIVFITLSNPWIYRITNFNSLLGFCIFILSLLLTISWQIKKRRYLTFLLLILFISLSAYLLTYQFDGSIFIRTPLEKDLFSQRHNYYAQEFGKLYENRFTIYYFSQVKPYIDHLSQNLANSLDISGRFFIIFLPFFLIGIFNLNKSLLNVIYLTVALIVSSLTHVESLGPILLLPFINLAIFIGFLRLFSRPLYKQKI</sequence>
<reference evidence="2 3" key="1">
    <citation type="journal article" date="2016" name="Nat. Commun.">
        <title>Thousands of microbial genomes shed light on interconnected biogeochemical processes in an aquifer system.</title>
        <authorList>
            <person name="Anantharaman K."/>
            <person name="Brown C.T."/>
            <person name="Hug L.A."/>
            <person name="Sharon I."/>
            <person name="Castelle C.J."/>
            <person name="Probst A.J."/>
            <person name="Thomas B.C."/>
            <person name="Singh A."/>
            <person name="Wilkins M.J."/>
            <person name="Karaoz U."/>
            <person name="Brodie E.L."/>
            <person name="Williams K.H."/>
            <person name="Hubbard S.S."/>
            <person name="Banfield J.F."/>
        </authorList>
    </citation>
    <scope>NUCLEOTIDE SEQUENCE [LARGE SCALE GENOMIC DNA]</scope>
</reference>
<dbReference type="AlphaFoldDB" id="A0A1F5N421"/>
<gene>
    <name evidence="2" type="ORF">A3H40_04115</name>
</gene>